<dbReference type="Pfam" id="PF07729">
    <property type="entry name" value="FCD"/>
    <property type="match status" value="1"/>
</dbReference>
<dbReference type="GO" id="GO:0003700">
    <property type="term" value="F:DNA-binding transcription factor activity"/>
    <property type="evidence" value="ECO:0007669"/>
    <property type="project" value="InterPro"/>
</dbReference>
<evidence type="ECO:0000313" key="5">
    <source>
        <dbReference type="EMBL" id="GAS96109.1"/>
    </source>
</evidence>
<evidence type="ECO:0000259" key="4">
    <source>
        <dbReference type="PROSITE" id="PS50949"/>
    </source>
</evidence>
<dbReference type="Gene3D" id="1.10.10.10">
    <property type="entry name" value="Winged helix-like DNA-binding domain superfamily/Winged helix DNA-binding domain"/>
    <property type="match status" value="1"/>
</dbReference>
<dbReference type="AlphaFoldDB" id="A0A124E290"/>
<name>A0A124E290_MYCCR</name>
<dbReference type="InterPro" id="IPR000524">
    <property type="entry name" value="Tscrpt_reg_HTH_GntR"/>
</dbReference>
<dbReference type="Proteomes" id="UP000069443">
    <property type="component" value="Unassembled WGS sequence"/>
</dbReference>
<keyword evidence="6" id="KW-1185">Reference proteome</keyword>
<organism evidence="5 6">
    <name type="scientific">Mycolicibacterium canariasense</name>
    <name type="common">Mycobacterium canariasense</name>
    <dbReference type="NCBI Taxonomy" id="228230"/>
    <lineage>
        <taxon>Bacteria</taxon>
        <taxon>Bacillati</taxon>
        <taxon>Actinomycetota</taxon>
        <taxon>Actinomycetes</taxon>
        <taxon>Mycobacteriales</taxon>
        <taxon>Mycobacteriaceae</taxon>
        <taxon>Mycolicibacterium</taxon>
    </lineage>
</organism>
<dbReference type="GO" id="GO:0003677">
    <property type="term" value="F:DNA binding"/>
    <property type="evidence" value="ECO:0007669"/>
    <property type="project" value="UniProtKB-KW"/>
</dbReference>
<feature type="domain" description="HTH gntR-type" evidence="4">
    <location>
        <begin position="16"/>
        <end position="83"/>
    </location>
</feature>
<dbReference type="PROSITE" id="PS50949">
    <property type="entry name" value="HTH_GNTR"/>
    <property type="match status" value="1"/>
</dbReference>
<dbReference type="PANTHER" id="PTHR43537">
    <property type="entry name" value="TRANSCRIPTIONAL REGULATOR, GNTR FAMILY"/>
    <property type="match status" value="1"/>
</dbReference>
<reference evidence="6" key="1">
    <citation type="journal article" date="2016" name="Genome Announc.">
        <title>Draft Genome Sequences of Five Rapidly Growing Mycobacterium Species, M. thermoresistibile, M. fortuitum subsp. acetamidolyticum, M. canariasense, M. brisbanense, and M. novocastrense.</title>
        <authorList>
            <person name="Katahira K."/>
            <person name="Ogura Y."/>
            <person name="Gotoh Y."/>
            <person name="Hayashi T."/>
        </authorList>
    </citation>
    <scope>NUCLEOTIDE SEQUENCE [LARGE SCALE GENOMIC DNA]</scope>
    <source>
        <strain evidence="6">JCM15298</strain>
    </source>
</reference>
<dbReference type="SMART" id="SM00345">
    <property type="entry name" value="HTH_GNTR"/>
    <property type="match status" value="1"/>
</dbReference>
<dbReference type="OrthoDB" id="9816161at2"/>
<keyword evidence="2" id="KW-0238">DNA-binding</keyword>
<reference evidence="6" key="2">
    <citation type="submission" date="2016-02" db="EMBL/GenBank/DDBJ databases">
        <title>Draft genome sequence of five rapidly growing Mycobacterium species.</title>
        <authorList>
            <person name="Katahira K."/>
            <person name="Gotou Y."/>
            <person name="Iida K."/>
            <person name="Ogura Y."/>
            <person name="Hayashi T."/>
        </authorList>
    </citation>
    <scope>NUCLEOTIDE SEQUENCE [LARGE SCALE GENOMIC DNA]</scope>
    <source>
        <strain evidence="6">JCM15298</strain>
    </source>
</reference>
<evidence type="ECO:0000256" key="1">
    <source>
        <dbReference type="ARBA" id="ARBA00023015"/>
    </source>
</evidence>
<accession>A0A124E290</accession>
<evidence type="ECO:0000313" key="6">
    <source>
        <dbReference type="Proteomes" id="UP000069443"/>
    </source>
</evidence>
<protein>
    <submittedName>
        <fullName evidence="5">Transcriptional regulator</fullName>
    </submittedName>
</protein>
<dbReference type="SUPFAM" id="SSF46785">
    <property type="entry name" value="Winged helix' DNA-binding domain"/>
    <property type="match status" value="1"/>
</dbReference>
<proteinExistence type="predicted"/>
<evidence type="ECO:0000256" key="2">
    <source>
        <dbReference type="ARBA" id="ARBA00023125"/>
    </source>
</evidence>
<dbReference type="RefSeq" id="WP_062657185.1">
    <property type="nucleotide sequence ID" value="NZ_BCSY01000046.1"/>
</dbReference>
<dbReference type="InterPro" id="IPR011711">
    <property type="entry name" value="GntR_C"/>
</dbReference>
<dbReference type="InterPro" id="IPR036388">
    <property type="entry name" value="WH-like_DNA-bd_sf"/>
</dbReference>
<evidence type="ECO:0000256" key="3">
    <source>
        <dbReference type="ARBA" id="ARBA00023163"/>
    </source>
</evidence>
<dbReference type="InterPro" id="IPR008920">
    <property type="entry name" value="TF_FadR/GntR_C"/>
</dbReference>
<dbReference type="CDD" id="cd07377">
    <property type="entry name" value="WHTH_GntR"/>
    <property type="match status" value="1"/>
</dbReference>
<dbReference type="STRING" id="228230.RMCC_3075"/>
<dbReference type="Gene3D" id="1.20.120.530">
    <property type="entry name" value="GntR ligand-binding domain-like"/>
    <property type="match status" value="1"/>
</dbReference>
<dbReference type="SUPFAM" id="SSF48008">
    <property type="entry name" value="GntR ligand-binding domain-like"/>
    <property type="match status" value="1"/>
</dbReference>
<sequence length="229" mass="25413">MTQADGLAVAPGLAAPSRRHQIADWLREQIVKGQLAPGAQLKQDVLAAHLSTSPGPVREALRQMESEGLVHHIPNRGAFVTAVSAEELLGVLLPVRLAIESFAIEKASADSATIDHLQELVDLMDAAAERKDLDLLNELDVSFHEMIVRSAHSEHAMQLWASVQPRIRMQIHRLAKRHNTPFAIPEEHRVLLDSIRHDEPERRRRALDDHIMASARQLLALEQMGSAPT</sequence>
<keyword evidence="3" id="KW-0804">Transcription</keyword>
<dbReference type="InterPro" id="IPR036390">
    <property type="entry name" value="WH_DNA-bd_sf"/>
</dbReference>
<comment type="caution">
    <text evidence="5">The sequence shown here is derived from an EMBL/GenBank/DDBJ whole genome shotgun (WGS) entry which is preliminary data.</text>
</comment>
<dbReference type="SMART" id="SM00895">
    <property type="entry name" value="FCD"/>
    <property type="match status" value="1"/>
</dbReference>
<dbReference type="PANTHER" id="PTHR43537:SF24">
    <property type="entry name" value="GLUCONATE OPERON TRANSCRIPTIONAL REPRESSOR"/>
    <property type="match status" value="1"/>
</dbReference>
<dbReference type="Pfam" id="PF00392">
    <property type="entry name" value="GntR"/>
    <property type="match status" value="1"/>
</dbReference>
<keyword evidence="1" id="KW-0805">Transcription regulation</keyword>
<dbReference type="EMBL" id="BCSY01000046">
    <property type="protein sequence ID" value="GAS96109.1"/>
    <property type="molecule type" value="Genomic_DNA"/>
</dbReference>
<gene>
    <name evidence="5" type="ORF">RMCC_3075</name>
</gene>